<keyword evidence="2 6" id="KW-0547">Nucleotide-binding</keyword>
<dbReference type="eggNOG" id="KOG3093">
    <property type="taxonomic scope" value="Eukaryota"/>
</dbReference>
<reference evidence="8 9" key="1">
    <citation type="submission" date="2011-02" db="EMBL/GenBank/DDBJ databases">
        <title>The Genome Sequence of Sphaeroforma arctica JP610.</title>
        <authorList>
            <consortium name="The Broad Institute Genome Sequencing Platform"/>
            <person name="Russ C."/>
            <person name="Cuomo C."/>
            <person name="Young S.K."/>
            <person name="Zeng Q."/>
            <person name="Gargeya S."/>
            <person name="Alvarado L."/>
            <person name="Berlin A."/>
            <person name="Chapman S.B."/>
            <person name="Chen Z."/>
            <person name="Freedman E."/>
            <person name="Gellesch M."/>
            <person name="Goldberg J."/>
            <person name="Griggs A."/>
            <person name="Gujja S."/>
            <person name="Heilman E."/>
            <person name="Heiman D."/>
            <person name="Howarth C."/>
            <person name="Mehta T."/>
            <person name="Neiman D."/>
            <person name="Pearson M."/>
            <person name="Roberts A."/>
            <person name="Saif S."/>
            <person name="Shea T."/>
            <person name="Shenoy N."/>
            <person name="Sisk P."/>
            <person name="Stolte C."/>
            <person name="Sykes S."/>
            <person name="White J."/>
            <person name="Yandava C."/>
            <person name="Burger G."/>
            <person name="Gray M.W."/>
            <person name="Holland P.W.H."/>
            <person name="King N."/>
            <person name="Lang F.B.F."/>
            <person name="Roger A.J."/>
            <person name="Ruiz-Trillo I."/>
            <person name="Haas B."/>
            <person name="Nusbaum C."/>
            <person name="Birren B."/>
        </authorList>
    </citation>
    <scope>NUCLEOTIDE SEQUENCE [LARGE SCALE GENOMIC DNA]</scope>
    <source>
        <strain evidence="8 9">JP610</strain>
    </source>
</reference>
<dbReference type="PIRSF" id="PIRSF006806">
    <property type="entry name" value="FTHF_cligase"/>
    <property type="match status" value="1"/>
</dbReference>
<evidence type="ECO:0000313" key="9">
    <source>
        <dbReference type="Proteomes" id="UP000054560"/>
    </source>
</evidence>
<comment type="catalytic activity">
    <reaction evidence="4 7">
        <text>(6S)-5-formyl-5,6,7,8-tetrahydrofolate + ATP = (6R)-5,10-methenyltetrahydrofolate + ADP + phosphate</text>
        <dbReference type="Rhea" id="RHEA:10488"/>
        <dbReference type="ChEBI" id="CHEBI:30616"/>
        <dbReference type="ChEBI" id="CHEBI:43474"/>
        <dbReference type="ChEBI" id="CHEBI:57455"/>
        <dbReference type="ChEBI" id="CHEBI:57457"/>
        <dbReference type="ChEBI" id="CHEBI:456216"/>
        <dbReference type="EC" id="6.3.3.2"/>
    </reaction>
</comment>
<dbReference type="InterPro" id="IPR037171">
    <property type="entry name" value="NagB/RpiA_transferase-like"/>
</dbReference>
<proteinExistence type="inferred from homology"/>
<dbReference type="GO" id="GO:0030272">
    <property type="term" value="F:5-formyltetrahydrofolate cyclo-ligase activity"/>
    <property type="evidence" value="ECO:0007669"/>
    <property type="project" value="UniProtKB-EC"/>
</dbReference>
<dbReference type="STRING" id="667725.A0A0L0FLL9"/>
<dbReference type="GO" id="GO:0005739">
    <property type="term" value="C:mitochondrion"/>
    <property type="evidence" value="ECO:0007669"/>
    <property type="project" value="TreeGrafter"/>
</dbReference>
<evidence type="ECO:0000256" key="3">
    <source>
        <dbReference type="ARBA" id="ARBA00022840"/>
    </source>
</evidence>
<accession>A0A0L0FLL9</accession>
<gene>
    <name evidence="8" type="ORF">SARC_10609</name>
</gene>
<dbReference type="Pfam" id="PF01812">
    <property type="entry name" value="5-FTHF_cyc-lig"/>
    <property type="match status" value="1"/>
</dbReference>
<evidence type="ECO:0000313" key="8">
    <source>
        <dbReference type="EMBL" id="KNC76918.1"/>
    </source>
</evidence>
<feature type="binding site" evidence="6">
    <location>
        <position position="17"/>
    </location>
    <ligand>
        <name>substrate</name>
    </ligand>
</feature>
<evidence type="ECO:0000256" key="6">
    <source>
        <dbReference type="PIRSR" id="PIRSR006806-1"/>
    </source>
</evidence>
<dbReference type="SUPFAM" id="SSF100950">
    <property type="entry name" value="NagB/RpiA/CoA transferase-like"/>
    <property type="match status" value="1"/>
</dbReference>
<evidence type="ECO:0000256" key="1">
    <source>
        <dbReference type="ARBA" id="ARBA00010638"/>
    </source>
</evidence>
<keyword evidence="7" id="KW-0460">Magnesium</keyword>
<feature type="non-terminal residue" evidence="8">
    <location>
        <position position="1"/>
    </location>
</feature>
<dbReference type="PANTHER" id="PTHR23407">
    <property type="entry name" value="ATPASE INHIBITOR/5-FORMYLTETRAHYDROFOLATE CYCLO-LIGASE"/>
    <property type="match status" value="1"/>
</dbReference>
<dbReference type="GeneID" id="25911113"/>
<keyword evidence="9" id="KW-1185">Reference proteome</keyword>
<dbReference type="GO" id="GO:0035999">
    <property type="term" value="P:tetrahydrofolate interconversion"/>
    <property type="evidence" value="ECO:0007669"/>
    <property type="project" value="TreeGrafter"/>
</dbReference>
<evidence type="ECO:0000256" key="7">
    <source>
        <dbReference type="RuleBase" id="RU361279"/>
    </source>
</evidence>
<protein>
    <recommendedName>
        <fullName evidence="5 7">5-formyltetrahydrofolate cyclo-ligase</fullName>
        <ecNumber evidence="5 7">6.3.3.2</ecNumber>
    </recommendedName>
</protein>
<evidence type="ECO:0000256" key="2">
    <source>
        <dbReference type="ARBA" id="ARBA00022741"/>
    </source>
</evidence>
<dbReference type="OrthoDB" id="2015992at2759"/>
<dbReference type="GO" id="GO:0005524">
    <property type="term" value="F:ATP binding"/>
    <property type="evidence" value="ECO:0007669"/>
    <property type="project" value="UniProtKB-KW"/>
</dbReference>
<dbReference type="Gene3D" id="3.40.50.10420">
    <property type="entry name" value="NagB/RpiA/CoA transferase-like"/>
    <property type="match status" value="1"/>
</dbReference>
<evidence type="ECO:0000256" key="5">
    <source>
        <dbReference type="ARBA" id="ARBA00038966"/>
    </source>
</evidence>
<sequence length="172" mass="19406">VLQSPAYLASKHVAVYLSTETELDTKFIIEDIFATGRHCYVPRYTLSAMHMLRCDNEAEIQEMPLTKWNIRQPKEYDTQRDAFVNKKLDLIIVPGVAFSTSGGRLGHGKGYYDKYLSQCKTQEETSRVQTLGLGLTVQRRVDIPLDPHDVPIDFVIFPKEEGGDARVPSATS</sequence>
<keyword evidence="8" id="KW-0436">Ligase</keyword>
<keyword evidence="7" id="KW-0479">Metal-binding</keyword>
<dbReference type="NCBIfam" id="TIGR02727">
    <property type="entry name" value="MTHFS_bact"/>
    <property type="match status" value="1"/>
</dbReference>
<name>A0A0L0FLL9_9EUKA</name>
<dbReference type="RefSeq" id="XP_014150820.1">
    <property type="nucleotide sequence ID" value="XM_014295345.1"/>
</dbReference>
<feature type="binding site" evidence="6">
    <location>
        <begin position="104"/>
        <end position="112"/>
    </location>
    <ligand>
        <name>ATP</name>
        <dbReference type="ChEBI" id="CHEBI:30616"/>
    </ligand>
</feature>
<dbReference type="EC" id="6.3.3.2" evidence="5 7"/>
<keyword evidence="3 6" id="KW-0067">ATP-binding</keyword>
<comment type="similarity">
    <text evidence="1 7">Belongs to the 5-formyltetrahydrofolate cyclo-ligase family.</text>
</comment>
<dbReference type="EMBL" id="KQ242917">
    <property type="protein sequence ID" value="KNC76918.1"/>
    <property type="molecule type" value="Genomic_DNA"/>
</dbReference>
<evidence type="ECO:0000256" key="4">
    <source>
        <dbReference type="ARBA" id="ARBA00036539"/>
    </source>
</evidence>
<feature type="binding site" evidence="6">
    <location>
        <position position="22"/>
    </location>
    <ligand>
        <name>substrate</name>
    </ligand>
</feature>
<comment type="cofactor">
    <cofactor evidence="7">
        <name>Mg(2+)</name>
        <dbReference type="ChEBI" id="CHEBI:18420"/>
    </cofactor>
</comment>
<dbReference type="Proteomes" id="UP000054560">
    <property type="component" value="Unassembled WGS sequence"/>
</dbReference>
<dbReference type="GO" id="GO:0009396">
    <property type="term" value="P:folic acid-containing compound biosynthetic process"/>
    <property type="evidence" value="ECO:0007669"/>
    <property type="project" value="TreeGrafter"/>
</dbReference>
<dbReference type="InterPro" id="IPR002698">
    <property type="entry name" value="FTHF_cligase"/>
</dbReference>
<dbReference type="GO" id="GO:0046872">
    <property type="term" value="F:metal ion binding"/>
    <property type="evidence" value="ECO:0007669"/>
    <property type="project" value="UniProtKB-KW"/>
</dbReference>
<dbReference type="AlphaFoldDB" id="A0A0L0FLL9"/>
<organism evidence="8 9">
    <name type="scientific">Sphaeroforma arctica JP610</name>
    <dbReference type="NCBI Taxonomy" id="667725"/>
    <lineage>
        <taxon>Eukaryota</taxon>
        <taxon>Ichthyosporea</taxon>
        <taxon>Ichthyophonida</taxon>
        <taxon>Sphaeroforma</taxon>
    </lineage>
</organism>
<dbReference type="PANTHER" id="PTHR23407:SF1">
    <property type="entry name" value="5-FORMYLTETRAHYDROFOLATE CYCLO-LIGASE"/>
    <property type="match status" value="1"/>
</dbReference>
<dbReference type="InterPro" id="IPR024185">
    <property type="entry name" value="FTHF_cligase-like_sf"/>
</dbReference>